<evidence type="ECO:0000256" key="2">
    <source>
        <dbReference type="SAM" id="MobiDB-lite"/>
    </source>
</evidence>
<reference evidence="4" key="2">
    <citation type="journal article" date="2024" name="Plant">
        <title>Genomic evolution and insights into agronomic trait innovations of Sesamum species.</title>
        <authorList>
            <person name="Miao H."/>
            <person name="Wang L."/>
            <person name="Qu L."/>
            <person name="Liu H."/>
            <person name="Sun Y."/>
            <person name="Le M."/>
            <person name="Wang Q."/>
            <person name="Wei S."/>
            <person name="Zheng Y."/>
            <person name="Lin W."/>
            <person name="Duan Y."/>
            <person name="Cao H."/>
            <person name="Xiong S."/>
            <person name="Wang X."/>
            <person name="Wei L."/>
            <person name="Li C."/>
            <person name="Ma Q."/>
            <person name="Ju M."/>
            <person name="Zhao R."/>
            <person name="Li G."/>
            <person name="Mu C."/>
            <person name="Tian Q."/>
            <person name="Mei H."/>
            <person name="Zhang T."/>
            <person name="Gao T."/>
            <person name="Zhang H."/>
        </authorList>
    </citation>
    <scope>NUCLEOTIDE SEQUENCE</scope>
    <source>
        <strain evidence="4">G01</strain>
    </source>
</reference>
<dbReference type="SMART" id="SM00343">
    <property type="entry name" value="ZnF_C2HC"/>
    <property type="match status" value="1"/>
</dbReference>
<feature type="compositionally biased region" description="Basic residues" evidence="2">
    <location>
        <begin position="189"/>
        <end position="208"/>
    </location>
</feature>
<comment type="caution">
    <text evidence="4">The sequence shown here is derived from an EMBL/GenBank/DDBJ whole genome shotgun (WGS) entry which is preliminary data.</text>
</comment>
<dbReference type="SUPFAM" id="SSF57756">
    <property type="entry name" value="Retrovirus zinc finger-like domains"/>
    <property type="match status" value="1"/>
</dbReference>
<feature type="region of interest" description="Disordered" evidence="2">
    <location>
        <begin position="418"/>
        <end position="438"/>
    </location>
</feature>
<sequence length="545" mass="62916">MKGILIQQKVFKAIDGKYADTVSDDKKLENDEYAYSSIILNLSDSVIRKVGKQESAKELWNKLEELYTETSLPSKLFLLENFFRYKLDLSKNIDENIDDFTKLIQDIKLTGDKNIDDYSPIVLLNAIPEAYGDVKAAIKYGRDNVNLETVVSGLKSKEMDLKTNKPSQNQNEVNFVRGRTKNRNSDYKYRRHSKSRSRSRGRSNSRNKYRNDKNNNEKNNEEKSKEKRCYNCGGRGHFIKECRKPRKNDSKDTANVADSDEVYMICDFFENGFKLSLKNVRHVPDLAHNLILYCPSRKRGLKENGGRESPSVPLSGKIPECIWTDSDVNLSSLRIFGCSAFALSHGDKLDPRSQKCVFIGYPDGVKGYRLWLRSQPGFKVLISRDVIFNESEFPCLSKTPKKVEDYNIESTFNKVEEPIEDNQQGEENRVETETENENLETGDNLNHYLLARDRERREPRIPAKLRDFQLALSSKSLEEPTSYNEALKTPESENWLLAMEEEMKSLHDNKTWILVPKPKDASIVDCKWIFKIKQEIILPALKQDL</sequence>
<keyword evidence="1" id="KW-0479">Metal-binding</keyword>
<dbReference type="PANTHER" id="PTHR47592:SF27">
    <property type="entry name" value="OS08G0421700 PROTEIN"/>
    <property type="match status" value="1"/>
</dbReference>
<dbReference type="Pfam" id="PF25597">
    <property type="entry name" value="SH3_retrovirus"/>
    <property type="match status" value="1"/>
</dbReference>
<organism evidence="4">
    <name type="scientific">Sesamum angustifolium</name>
    <dbReference type="NCBI Taxonomy" id="2727405"/>
    <lineage>
        <taxon>Eukaryota</taxon>
        <taxon>Viridiplantae</taxon>
        <taxon>Streptophyta</taxon>
        <taxon>Embryophyta</taxon>
        <taxon>Tracheophyta</taxon>
        <taxon>Spermatophyta</taxon>
        <taxon>Magnoliopsida</taxon>
        <taxon>eudicotyledons</taxon>
        <taxon>Gunneridae</taxon>
        <taxon>Pentapetalae</taxon>
        <taxon>asterids</taxon>
        <taxon>lamiids</taxon>
        <taxon>Lamiales</taxon>
        <taxon>Pedaliaceae</taxon>
        <taxon>Sesamum</taxon>
    </lineage>
</organism>
<gene>
    <name evidence="4" type="ORF">Sangu_1908000</name>
</gene>
<dbReference type="GO" id="GO:0003676">
    <property type="term" value="F:nucleic acid binding"/>
    <property type="evidence" value="ECO:0007669"/>
    <property type="project" value="InterPro"/>
</dbReference>
<dbReference type="PROSITE" id="PS50158">
    <property type="entry name" value="ZF_CCHC"/>
    <property type="match status" value="1"/>
</dbReference>
<dbReference type="AlphaFoldDB" id="A0AAW2LXJ6"/>
<dbReference type="Gene3D" id="4.10.60.10">
    <property type="entry name" value="Zinc finger, CCHC-type"/>
    <property type="match status" value="1"/>
</dbReference>
<keyword evidence="1" id="KW-0863">Zinc-finger</keyword>
<reference evidence="4" key="1">
    <citation type="submission" date="2020-06" db="EMBL/GenBank/DDBJ databases">
        <authorList>
            <person name="Li T."/>
            <person name="Hu X."/>
            <person name="Zhang T."/>
            <person name="Song X."/>
            <person name="Zhang H."/>
            <person name="Dai N."/>
            <person name="Sheng W."/>
            <person name="Hou X."/>
            <person name="Wei L."/>
        </authorList>
    </citation>
    <scope>NUCLEOTIDE SEQUENCE</scope>
    <source>
        <strain evidence="4">G01</strain>
        <tissue evidence="4">Leaf</tissue>
    </source>
</reference>
<dbReference type="PANTHER" id="PTHR47592">
    <property type="entry name" value="PBF68 PROTEIN"/>
    <property type="match status" value="1"/>
</dbReference>
<accession>A0AAW2LXJ6</accession>
<keyword evidence="1" id="KW-0862">Zinc</keyword>
<name>A0AAW2LXJ6_9LAMI</name>
<dbReference type="InterPro" id="IPR036875">
    <property type="entry name" value="Znf_CCHC_sf"/>
</dbReference>
<evidence type="ECO:0000259" key="3">
    <source>
        <dbReference type="PROSITE" id="PS50158"/>
    </source>
</evidence>
<evidence type="ECO:0000313" key="4">
    <source>
        <dbReference type="EMBL" id="KAL0322887.1"/>
    </source>
</evidence>
<dbReference type="Pfam" id="PF14223">
    <property type="entry name" value="Retrotran_gag_2"/>
    <property type="match status" value="1"/>
</dbReference>
<feature type="compositionally biased region" description="Basic and acidic residues" evidence="2">
    <location>
        <begin position="209"/>
        <end position="226"/>
    </location>
</feature>
<feature type="compositionally biased region" description="Polar residues" evidence="2">
    <location>
        <begin position="164"/>
        <end position="173"/>
    </location>
</feature>
<dbReference type="InterPro" id="IPR057670">
    <property type="entry name" value="SH3_retrovirus"/>
</dbReference>
<dbReference type="InterPro" id="IPR001878">
    <property type="entry name" value="Znf_CCHC"/>
</dbReference>
<dbReference type="EMBL" id="JACGWK010000012">
    <property type="protein sequence ID" value="KAL0322887.1"/>
    <property type="molecule type" value="Genomic_DNA"/>
</dbReference>
<dbReference type="GO" id="GO:0008270">
    <property type="term" value="F:zinc ion binding"/>
    <property type="evidence" value="ECO:0007669"/>
    <property type="project" value="UniProtKB-KW"/>
</dbReference>
<protein>
    <recommendedName>
        <fullName evidence="3">CCHC-type domain-containing protein</fullName>
    </recommendedName>
</protein>
<dbReference type="Pfam" id="PF00098">
    <property type="entry name" value="zf-CCHC"/>
    <property type="match status" value="1"/>
</dbReference>
<evidence type="ECO:0000256" key="1">
    <source>
        <dbReference type="PROSITE-ProRule" id="PRU00047"/>
    </source>
</evidence>
<proteinExistence type="predicted"/>
<feature type="domain" description="CCHC-type" evidence="3">
    <location>
        <begin position="228"/>
        <end position="244"/>
    </location>
</feature>
<feature type="region of interest" description="Disordered" evidence="2">
    <location>
        <begin position="158"/>
        <end position="226"/>
    </location>
</feature>